<protein>
    <submittedName>
        <fullName evidence="1">Uncharacterized protein</fullName>
    </submittedName>
</protein>
<gene>
    <name evidence="1" type="ORF">QQF64_031549</name>
</gene>
<evidence type="ECO:0000313" key="2">
    <source>
        <dbReference type="Proteomes" id="UP001558613"/>
    </source>
</evidence>
<comment type="caution">
    <text evidence="1">The sequence shown here is derived from an EMBL/GenBank/DDBJ whole genome shotgun (WGS) entry which is preliminary data.</text>
</comment>
<sequence>MTLCSKLLPSPCLIHFLLPQTKKNHLELTTNLDCGSQRFGITTTSLIVNKYTSIQDIKHNKVKYVENAGSPEQLLYTCRREKRWRNKVDLAGTACATEKQ</sequence>
<name>A0ABR3MXF7_9TELE</name>
<organism evidence="1 2">
    <name type="scientific">Cirrhinus molitorella</name>
    <name type="common">mud carp</name>
    <dbReference type="NCBI Taxonomy" id="172907"/>
    <lineage>
        <taxon>Eukaryota</taxon>
        <taxon>Metazoa</taxon>
        <taxon>Chordata</taxon>
        <taxon>Craniata</taxon>
        <taxon>Vertebrata</taxon>
        <taxon>Euteleostomi</taxon>
        <taxon>Actinopterygii</taxon>
        <taxon>Neopterygii</taxon>
        <taxon>Teleostei</taxon>
        <taxon>Ostariophysi</taxon>
        <taxon>Cypriniformes</taxon>
        <taxon>Cyprinidae</taxon>
        <taxon>Labeoninae</taxon>
        <taxon>Labeonini</taxon>
        <taxon>Cirrhinus</taxon>
    </lineage>
</organism>
<dbReference type="EMBL" id="JAYMGO010000008">
    <property type="protein sequence ID" value="KAL1269260.1"/>
    <property type="molecule type" value="Genomic_DNA"/>
</dbReference>
<evidence type="ECO:0000313" key="1">
    <source>
        <dbReference type="EMBL" id="KAL1269260.1"/>
    </source>
</evidence>
<proteinExistence type="predicted"/>
<reference evidence="1 2" key="1">
    <citation type="submission" date="2023-09" db="EMBL/GenBank/DDBJ databases">
        <authorList>
            <person name="Wang M."/>
        </authorList>
    </citation>
    <scope>NUCLEOTIDE SEQUENCE [LARGE SCALE GENOMIC DNA]</scope>
    <source>
        <strain evidence="1">GT-2023</strain>
        <tissue evidence="1">Liver</tissue>
    </source>
</reference>
<dbReference type="Proteomes" id="UP001558613">
    <property type="component" value="Unassembled WGS sequence"/>
</dbReference>
<keyword evidence="2" id="KW-1185">Reference proteome</keyword>
<accession>A0ABR3MXF7</accession>